<organism evidence="3 4">
    <name type="scientific">Falsiroseomonas oleicola</name>
    <dbReference type="NCBI Taxonomy" id="2801474"/>
    <lineage>
        <taxon>Bacteria</taxon>
        <taxon>Pseudomonadati</taxon>
        <taxon>Pseudomonadota</taxon>
        <taxon>Alphaproteobacteria</taxon>
        <taxon>Acetobacterales</taxon>
        <taxon>Roseomonadaceae</taxon>
        <taxon>Falsiroseomonas</taxon>
    </lineage>
</organism>
<evidence type="ECO:0000313" key="4">
    <source>
        <dbReference type="Proteomes" id="UP000689967"/>
    </source>
</evidence>
<feature type="domain" description="HpcH/HpaI aldolase/citrate lyase" evidence="2">
    <location>
        <begin position="37"/>
        <end position="249"/>
    </location>
</feature>
<dbReference type="Pfam" id="PF03328">
    <property type="entry name" value="HpcH_HpaI"/>
    <property type="match status" value="1"/>
</dbReference>
<dbReference type="PANTHER" id="PTHR30502:SF0">
    <property type="entry name" value="PHOSPHOENOLPYRUVATE CARBOXYLASE FAMILY PROTEIN"/>
    <property type="match status" value="1"/>
</dbReference>
<dbReference type="EMBL" id="JAERQM010000001">
    <property type="protein sequence ID" value="MBU8542751.1"/>
    <property type="molecule type" value="Genomic_DNA"/>
</dbReference>
<keyword evidence="4" id="KW-1185">Reference proteome</keyword>
<evidence type="ECO:0000259" key="2">
    <source>
        <dbReference type="Pfam" id="PF03328"/>
    </source>
</evidence>
<dbReference type="PANTHER" id="PTHR30502">
    <property type="entry name" value="2-KETO-3-DEOXY-L-RHAMNONATE ALDOLASE"/>
    <property type="match status" value="1"/>
</dbReference>
<proteinExistence type="predicted"/>
<keyword evidence="1" id="KW-0479">Metal-binding</keyword>
<comment type="caution">
    <text evidence="3">The sequence shown here is derived from an EMBL/GenBank/DDBJ whole genome shotgun (WGS) entry which is preliminary data.</text>
</comment>
<reference evidence="3 4" key="1">
    <citation type="submission" date="2021-01" db="EMBL/GenBank/DDBJ databases">
        <title>Roseomonas sp. nov, a bacterium isolated from an oil production mixture in Yumen Oilfield.</title>
        <authorList>
            <person name="Wu D."/>
        </authorList>
    </citation>
    <scope>NUCLEOTIDE SEQUENCE [LARGE SCALE GENOMIC DNA]</scope>
    <source>
        <strain evidence="3 4">ROY-5-3</strain>
    </source>
</reference>
<dbReference type="InterPro" id="IPR050251">
    <property type="entry name" value="HpcH-HpaI_aldolase"/>
</dbReference>
<evidence type="ECO:0000313" key="3">
    <source>
        <dbReference type="EMBL" id="MBU8542751.1"/>
    </source>
</evidence>
<protein>
    <submittedName>
        <fullName evidence="3">Aldolase</fullName>
    </submittedName>
</protein>
<name>A0ABS6H2Z2_9PROT</name>
<dbReference type="Proteomes" id="UP000689967">
    <property type="component" value="Unassembled WGS sequence"/>
</dbReference>
<accession>A0ABS6H2Z2</accession>
<dbReference type="InterPro" id="IPR005000">
    <property type="entry name" value="Aldolase/citrate-lyase_domain"/>
</dbReference>
<gene>
    <name evidence="3" type="ORF">JJQ90_03495</name>
</gene>
<evidence type="ECO:0000256" key="1">
    <source>
        <dbReference type="ARBA" id="ARBA00022723"/>
    </source>
</evidence>
<dbReference type="RefSeq" id="WP_216873047.1">
    <property type="nucleotide sequence ID" value="NZ_JAERQM010000001.1"/>
</dbReference>
<sequence>MSGTGIAANAARRRLEAGGLVLCMGLRQARTVDIGQMAAACGFESLYVDMEHSPIGLETVSAICTAATAFGVTPLVRPPGHGADWIGRILDGGAQGIILPHVNTAAQARAIVEAARFPPLGHRSVMGPGPGVGYRALPLKQINETLNAGTLVVCMIETPEGVANADAIAAVPGVDVLLIGSNDLCTEMGIPGELRNPRLREAYVTVAAACRAHGKVLGVGGIRGDAELQKDLIDLGARFLIAGNDVGYLMAAARADAATLHKLLP</sequence>